<feature type="region of interest" description="Disordered" evidence="1">
    <location>
        <begin position="264"/>
        <end position="298"/>
    </location>
</feature>
<keyword evidence="2" id="KW-0812">Transmembrane</keyword>
<keyword evidence="5" id="KW-1185">Reference proteome</keyword>
<evidence type="ECO:0000256" key="1">
    <source>
        <dbReference type="SAM" id="MobiDB-lite"/>
    </source>
</evidence>
<comment type="caution">
    <text evidence="4">The sequence shown here is derived from an EMBL/GenBank/DDBJ whole genome shotgun (WGS) entry which is preliminary data.</text>
</comment>
<evidence type="ECO:0000256" key="2">
    <source>
        <dbReference type="SAM" id="Phobius"/>
    </source>
</evidence>
<feature type="domain" description="DUF4097" evidence="3">
    <location>
        <begin position="45"/>
        <end position="311"/>
    </location>
</feature>
<dbReference type="Pfam" id="PF13349">
    <property type="entry name" value="DUF4097"/>
    <property type="match status" value="1"/>
</dbReference>
<keyword evidence="2" id="KW-1133">Transmembrane helix</keyword>
<gene>
    <name evidence="4" type="ORF">ACFP56_20710</name>
</gene>
<reference evidence="5" key="1">
    <citation type="journal article" date="2019" name="Int. J. Syst. Evol. Microbiol.">
        <title>The Global Catalogue of Microorganisms (GCM) 10K type strain sequencing project: providing services to taxonomists for standard genome sequencing and annotation.</title>
        <authorList>
            <consortium name="The Broad Institute Genomics Platform"/>
            <consortium name="The Broad Institute Genome Sequencing Center for Infectious Disease"/>
            <person name="Wu L."/>
            <person name="Ma J."/>
        </authorList>
    </citation>
    <scope>NUCLEOTIDE SEQUENCE [LARGE SCALE GENOMIC DNA]</scope>
    <source>
        <strain evidence="5">PCU 280</strain>
    </source>
</reference>
<feature type="transmembrane region" description="Helical" evidence="2">
    <location>
        <begin position="6"/>
        <end position="24"/>
    </location>
</feature>
<accession>A0ABW1VBY9</accession>
<organism evidence="4 5">
    <name type="scientific">Paenibacillus septentrionalis</name>
    <dbReference type="NCBI Taxonomy" id="429342"/>
    <lineage>
        <taxon>Bacteria</taxon>
        <taxon>Bacillati</taxon>
        <taxon>Bacillota</taxon>
        <taxon>Bacilli</taxon>
        <taxon>Bacillales</taxon>
        <taxon>Paenibacillaceae</taxon>
        <taxon>Paenibacillus</taxon>
    </lineage>
</organism>
<evidence type="ECO:0000313" key="5">
    <source>
        <dbReference type="Proteomes" id="UP001596233"/>
    </source>
</evidence>
<evidence type="ECO:0000313" key="4">
    <source>
        <dbReference type="EMBL" id="MFC6335060.1"/>
    </source>
</evidence>
<dbReference type="EMBL" id="JBHSTE010000009">
    <property type="protein sequence ID" value="MFC6335060.1"/>
    <property type="molecule type" value="Genomic_DNA"/>
</dbReference>
<feature type="compositionally biased region" description="Low complexity" evidence="1">
    <location>
        <begin position="269"/>
        <end position="278"/>
    </location>
</feature>
<proteinExistence type="predicted"/>
<name>A0ABW1VBY9_9BACL</name>
<dbReference type="RefSeq" id="WP_379238220.1">
    <property type="nucleotide sequence ID" value="NZ_JBHSTE010000009.1"/>
</dbReference>
<dbReference type="InterPro" id="IPR025164">
    <property type="entry name" value="Toastrack_DUF4097"/>
</dbReference>
<evidence type="ECO:0000259" key="3">
    <source>
        <dbReference type="Pfam" id="PF13349"/>
    </source>
</evidence>
<sequence length="312" mass="33769">MNKQTLLGIVIVIIGAVVLFTNVFDLEFRNTKGEKGSQLYDAQSINELTVRTSSVNVKLLPSESESIQLKLYDSNHKSYDISSYVSTSQYSNALDLTVKSPRKWYLPFQFKSYTLELIVPTQLVNTLNVETNSGNIRSDRLDVEMFALEANSGNITLNDITSTDLSAHAKSGNITIDQLDSSTLSLHANSGNAKATSFKAEHVEVEVNSGNITLIGDAAGLDATAKSGNINAELQDLTKDSSIQANSGNVKLILHKQPSSLAITHRKGSGNSSVSKSGFEITSQDNDRLEGKFGSGDVKLDVQTKSGNFSLR</sequence>
<protein>
    <submittedName>
        <fullName evidence="4">DUF4097 family beta strand repeat-containing protein</fullName>
    </submittedName>
</protein>
<keyword evidence="2" id="KW-0472">Membrane</keyword>
<dbReference type="Proteomes" id="UP001596233">
    <property type="component" value="Unassembled WGS sequence"/>
</dbReference>